<evidence type="ECO:0000313" key="1">
    <source>
        <dbReference type="EMBL" id="KAJ8625583.1"/>
    </source>
</evidence>
<name>A0ACC2KX75_PERAE</name>
<evidence type="ECO:0000313" key="2">
    <source>
        <dbReference type="Proteomes" id="UP001234297"/>
    </source>
</evidence>
<dbReference type="EMBL" id="CM056819">
    <property type="protein sequence ID" value="KAJ8625583.1"/>
    <property type="molecule type" value="Genomic_DNA"/>
</dbReference>
<protein>
    <submittedName>
        <fullName evidence="1">Uncharacterized protein</fullName>
    </submittedName>
</protein>
<comment type="caution">
    <text evidence="1">The sequence shown here is derived from an EMBL/GenBank/DDBJ whole genome shotgun (WGS) entry which is preliminary data.</text>
</comment>
<keyword evidence="2" id="KW-1185">Reference proteome</keyword>
<gene>
    <name evidence="1" type="ORF">MRB53_034113</name>
</gene>
<sequence>MQNSDQTKGLDRTVKHKSNNHFRNLKVIRIRFYYFALQFLEILLRHKKEFSFHALVAGYVAFAGLSFPLIILIKSSPLIFLHDKSQRMTTDKAASVILDIESLVHSQDKCSSPKLTKALSRKGSCRNDRKSTEENETEDASKKLAVKAVNSQMDPFISNKPLVLVTEKSLSSSTADSNDARSKRFKPIRPKEILLIFATLSSVGTLILIYFTLTAGH</sequence>
<organism evidence="1 2">
    <name type="scientific">Persea americana</name>
    <name type="common">Avocado</name>
    <dbReference type="NCBI Taxonomy" id="3435"/>
    <lineage>
        <taxon>Eukaryota</taxon>
        <taxon>Viridiplantae</taxon>
        <taxon>Streptophyta</taxon>
        <taxon>Embryophyta</taxon>
        <taxon>Tracheophyta</taxon>
        <taxon>Spermatophyta</taxon>
        <taxon>Magnoliopsida</taxon>
        <taxon>Magnoliidae</taxon>
        <taxon>Laurales</taxon>
        <taxon>Lauraceae</taxon>
        <taxon>Persea</taxon>
    </lineage>
</organism>
<reference evidence="1 2" key="1">
    <citation type="journal article" date="2022" name="Hortic Res">
        <title>A haplotype resolved chromosomal level avocado genome allows analysis of novel avocado genes.</title>
        <authorList>
            <person name="Nath O."/>
            <person name="Fletcher S.J."/>
            <person name="Hayward A."/>
            <person name="Shaw L.M."/>
            <person name="Masouleh A.K."/>
            <person name="Furtado A."/>
            <person name="Henry R.J."/>
            <person name="Mitter N."/>
        </authorList>
    </citation>
    <scope>NUCLEOTIDE SEQUENCE [LARGE SCALE GENOMIC DNA]</scope>
    <source>
        <strain evidence="2">cv. Hass</strain>
    </source>
</reference>
<dbReference type="Proteomes" id="UP001234297">
    <property type="component" value="Chromosome 11"/>
</dbReference>
<proteinExistence type="predicted"/>
<accession>A0ACC2KX75</accession>